<dbReference type="Pfam" id="PF04749">
    <property type="entry name" value="PLAC8"/>
    <property type="match status" value="1"/>
</dbReference>
<dbReference type="GeneID" id="68359654"/>
<feature type="compositionally biased region" description="Polar residues" evidence="1">
    <location>
        <begin position="159"/>
        <end position="168"/>
    </location>
</feature>
<feature type="region of interest" description="Disordered" evidence="1">
    <location>
        <begin position="288"/>
        <end position="408"/>
    </location>
</feature>
<feature type="compositionally biased region" description="Basic and acidic residues" evidence="1">
    <location>
        <begin position="300"/>
        <end position="313"/>
    </location>
</feature>
<accession>A0A9P8MNF6</accession>
<evidence type="ECO:0000313" key="2">
    <source>
        <dbReference type="EMBL" id="KAH0958224.1"/>
    </source>
</evidence>
<feature type="compositionally biased region" description="Basic and acidic residues" evidence="1">
    <location>
        <begin position="369"/>
        <end position="395"/>
    </location>
</feature>
<comment type="caution">
    <text evidence="2">The sequence shown here is derived from an EMBL/GenBank/DDBJ whole genome shotgun (WGS) entry which is preliminary data.</text>
</comment>
<gene>
    <name evidence="2" type="ORF">HRG_10525</name>
</gene>
<evidence type="ECO:0000313" key="3">
    <source>
        <dbReference type="Proteomes" id="UP000824596"/>
    </source>
</evidence>
<dbReference type="EMBL" id="JAIZPD010000016">
    <property type="protein sequence ID" value="KAH0958224.1"/>
    <property type="molecule type" value="Genomic_DNA"/>
</dbReference>
<reference evidence="2" key="1">
    <citation type="submission" date="2021-09" db="EMBL/GenBank/DDBJ databases">
        <title>A high-quality genome of the endoparasitic fungus Hirsutella rhossiliensis with a comparison of Hirsutella genomes reveals transposable elements contributing to genome size variation.</title>
        <authorList>
            <person name="Lin R."/>
            <person name="Jiao Y."/>
            <person name="Sun X."/>
            <person name="Ling J."/>
            <person name="Xie B."/>
            <person name="Cheng X."/>
        </authorList>
    </citation>
    <scope>NUCLEOTIDE SEQUENCE</scope>
    <source>
        <strain evidence="2">HR02</strain>
    </source>
</reference>
<dbReference type="Proteomes" id="UP000824596">
    <property type="component" value="Unassembled WGS sequence"/>
</dbReference>
<name>A0A9P8MNF6_9HYPO</name>
<keyword evidence="3" id="KW-1185">Reference proteome</keyword>
<proteinExistence type="predicted"/>
<protein>
    <submittedName>
        <fullName evidence="2">PLAC8 family domain-containing protein</fullName>
    </submittedName>
</protein>
<dbReference type="RefSeq" id="XP_044715738.1">
    <property type="nucleotide sequence ID" value="XM_044868996.1"/>
</dbReference>
<dbReference type="AlphaFoldDB" id="A0A9P8MNF6"/>
<dbReference type="OrthoDB" id="1045822at2759"/>
<feature type="region of interest" description="Disordered" evidence="1">
    <location>
        <begin position="133"/>
        <end position="196"/>
    </location>
</feature>
<organism evidence="2 3">
    <name type="scientific">Hirsutella rhossiliensis</name>
    <dbReference type="NCBI Taxonomy" id="111463"/>
    <lineage>
        <taxon>Eukaryota</taxon>
        <taxon>Fungi</taxon>
        <taxon>Dikarya</taxon>
        <taxon>Ascomycota</taxon>
        <taxon>Pezizomycotina</taxon>
        <taxon>Sordariomycetes</taxon>
        <taxon>Hypocreomycetidae</taxon>
        <taxon>Hypocreales</taxon>
        <taxon>Ophiocordycipitaceae</taxon>
        <taxon>Hirsutella</taxon>
    </lineage>
</organism>
<dbReference type="InterPro" id="IPR006461">
    <property type="entry name" value="PLAC_motif_containing"/>
</dbReference>
<feature type="compositionally biased region" description="Low complexity" evidence="1">
    <location>
        <begin position="288"/>
        <end position="298"/>
    </location>
</feature>
<feature type="compositionally biased region" description="Polar residues" evidence="1">
    <location>
        <begin position="141"/>
        <end position="150"/>
    </location>
</feature>
<evidence type="ECO:0000256" key="1">
    <source>
        <dbReference type="SAM" id="MobiDB-lite"/>
    </source>
</evidence>
<sequence length="408" mass="44015">MEKQTAEERKRQWQWQAANGARDTFNKSCLEATCWPCGAYSRTSSRLRSALSGQDAERIPDQGFCNPECTQFAICLPFYGCFLARLQTTVRSFYAIDGGDVSDWYDGCCCPCLTLVRDEQEILLREKQHSRLKELHDPGSSVRSQYQPQAPMSWGGSGYRSSPLSGRQDQGLKGRKVAAPGTKDKAEPPASQTGRVVPLVQSSAASLQSRVDEASPQKPVPIAAALVGRHSLTHDQLVALSLPDMAHDLRPLPLTQKEPKPGKHVLERDALAPTGTSGLAVHHLDSDPAAAQQPPASQHKLTDDQAVKADTASHSHALKNDAAFATKEAGREHPLETDPAVSTPGREDPHVLEDDATTAAASSGSAGHGLDHDVKEDLASPDTKHGLRSDKEVKTKLPLRKPQASGGQ</sequence>